<proteinExistence type="predicted"/>
<gene>
    <name evidence="2" type="ORF">EST38_g9692</name>
</gene>
<name>A0A4Q2DCJ5_9AGAR</name>
<organism evidence="2 3">
    <name type="scientific">Candolleomyces aberdarensis</name>
    <dbReference type="NCBI Taxonomy" id="2316362"/>
    <lineage>
        <taxon>Eukaryota</taxon>
        <taxon>Fungi</taxon>
        <taxon>Dikarya</taxon>
        <taxon>Basidiomycota</taxon>
        <taxon>Agaricomycotina</taxon>
        <taxon>Agaricomycetes</taxon>
        <taxon>Agaricomycetidae</taxon>
        <taxon>Agaricales</taxon>
        <taxon>Agaricineae</taxon>
        <taxon>Psathyrellaceae</taxon>
        <taxon>Candolleomyces</taxon>
    </lineage>
</organism>
<dbReference type="AlphaFoldDB" id="A0A4Q2DCJ5"/>
<dbReference type="Proteomes" id="UP000290288">
    <property type="component" value="Unassembled WGS sequence"/>
</dbReference>
<feature type="region of interest" description="Disordered" evidence="1">
    <location>
        <begin position="238"/>
        <end position="265"/>
    </location>
</feature>
<evidence type="ECO:0000256" key="1">
    <source>
        <dbReference type="SAM" id="MobiDB-lite"/>
    </source>
</evidence>
<reference evidence="2 3" key="1">
    <citation type="submission" date="2019-01" db="EMBL/GenBank/DDBJ databases">
        <title>Draft genome sequence of Psathyrella aberdarensis IHI B618.</title>
        <authorList>
            <person name="Buettner E."/>
            <person name="Kellner H."/>
        </authorList>
    </citation>
    <scope>NUCLEOTIDE SEQUENCE [LARGE SCALE GENOMIC DNA]</scope>
    <source>
        <strain evidence="2 3">IHI B618</strain>
    </source>
</reference>
<sequence length="720" mass="80598">MTQEVAQDRITKETRDVMQDSRQGEDNIATSVDHSEATVDSGRSGWEQDFDRLRANMSTQMKAWEDSQRSSITKQLESFKAQQELQILRSIRSETLDAQTRLDNQAAELRNTLDICRREWEEMSTECQTLRARERQLSDDLSEARLALTRQTLDHQADKVKLLEEGDERGAVSAQVELLEEPSTARTGLAALQTGVNVAKLKKSENDEVDGSEIAFDEEAHTEETGSQEELRVQELGRTGPIGEGPPDVIVPQHPQAGANEPLQERRRRWQTLTWTNQETYNIEGPCNAYQLAGGMFIKTSKEGNMLILQLPTSRVPVYRAITHCNFNTQIFGFAFDASQDLLVSFGRNDRSESVWIAMYSLTGAKPAPHPEALSQILQTAMRYYTPMVYPQGQRRGASRDPKDYTLKIAGDSVGMLIYCPGKLLSRLLVWNWKTGTLIGDTLAEGTSFRTAYEFSFISPTLLHVTRFANGVGSIDLYSIDPSRITPTGFRHLTSLLLPPVKEGVEIVPVQCTTESLQVNGPPNYFGSFQLSVLQIKYATPSGLFNSEQFQLVVHTSVFIDYWNDSQSGTLKLPVTVQWDTWGPSKTLWIPGRPLVPSSLFESRPENLWTRHLRGPRVLALPTEGPGIEVLDFDFDPDSPPVNPDPSLQQDICIGPTVIPAGDVFRDDVVSTLPYIKTTRRGVLDEDFAGFAIDEERIVAISFDRSGSNPRISKLTTMTF</sequence>
<comment type="caution">
    <text evidence="2">The sequence shown here is derived from an EMBL/GenBank/DDBJ whole genome shotgun (WGS) entry which is preliminary data.</text>
</comment>
<keyword evidence="3" id="KW-1185">Reference proteome</keyword>
<dbReference type="OrthoDB" id="2745718at2759"/>
<evidence type="ECO:0000313" key="2">
    <source>
        <dbReference type="EMBL" id="RXW16155.1"/>
    </source>
</evidence>
<dbReference type="EMBL" id="SDEE01000468">
    <property type="protein sequence ID" value="RXW16155.1"/>
    <property type="molecule type" value="Genomic_DNA"/>
</dbReference>
<feature type="region of interest" description="Disordered" evidence="1">
    <location>
        <begin position="1"/>
        <end position="46"/>
    </location>
</feature>
<dbReference type="STRING" id="2316362.A0A4Q2DCJ5"/>
<evidence type="ECO:0000313" key="3">
    <source>
        <dbReference type="Proteomes" id="UP000290288"/>
    </source>
</evidence>
<accession>A0A4Q2DCJ5</accession>
<protein>
    <submittedName>
        <fullName evidence="2">Uncharacterized protein</fullName>
    </submittedName>
</protein>
<feature type="compositionally biased region" description="Basic and acidic residues" evidence="1">
    <location>
        <begin position="1"/>
        <end position="25"/>
    </location>
</feature>